<evidence type="ECO:0000313" key="2">
    <source>
        <dbReference type="EMBL" id="KAG1544769.1"/>
    </source>
</evidence>
<name>A0A9P6YCE1_RHIOR</name>
<dbReference type="AlphaFoldDB" id="A0A9P6YCE1"/>
<feature type="compositionally biased region" description="Polar residues" evidence="1">
    <location>
        <begin position="35"/>
        <end position="52"/>
    </location>
</feature>
<comment type="caution">
    <text evidence="2">The sequence shown here is derived from an EMBL/GenBank/DDBJ whole genome shotgun (WGS) entry which is preliminary data.</text>
</comment>
<feature type="region of interest" description="Disordered" evidence="1">
    <location>
        <begin position="30"/>
        <end position="69"/>
    </location>
</feature>
<evidence type="ECO:0000256" key="1">
    <source>
        <dbReference type="SAM" id="MobiDB-lite"/>
    </source>
</evidence>
<gene>
    <name evidence="2" type="ORF">G6F51_005860</name>
</gene>
<organism evidence="2 3">
    <name type="scientific">Rhizopus oryzae</name>
    <name type="common">Mucormycosis agent</name>
    <name type="synonym">Rhizopus arrhizus var. delemar</name>
    <dbReference type="NCBI Taxonomy" id="64495"/>
    <lineage>
        <taxon>Eukaryota</taxon>
        <taxon>Fungi</taxon>
        <taxon>Fungi incertae sedis</taxon>
        <taxon>Mucoromycota</taxon>
        <taxon>Mucoromycotina</taxon>
        <taxon>Mucoromycetes</taxon>
        <taxon>Mucorales</taxon>
        <taxon>Mucorineae</taxon>
        <taxon>Rhizopodaceae</taxon>
        <taxon>Rhizopus</taxon>
    </lineage>
</organism>
<dbReference type="OrthoDB" id="2257639at2759"/>
<protein>
    <submittedName>
        <fullName evidence="2">Uncharacterized protein</fullName>
    </submittedName>
</protein>
<reference evidence="2" key="1">
    <citation type="journal article" date="2020" name="Microb. Genom.">
        <title>Genetic diversity of clinical and environmental Mucorales isolates obtained from an investigation of mucormycosis cases among solid organ transplant recipients.</title>
        <authorList>
            <person name="Nguyen M.H."/>
            <person name="Kaul D."/>
            <person name="Muto C."/>
            <person name="Cheng S.J."/>
            <person name="Richter R.A."/>
            <person name="Bruno V.M."/>
            <person name="Liu G."/>
            <person name="Beyhan S."/>
            <person name="Sundermann A.J."/>
            <person name="Mounaud S."/>
            <person name="Pasculle A.W."/>
            <person name="Nierman W.C."/>
            <person name="Driscoll E."/>
            <person name="Cumbie R."/>
            <person name="Clancy C.J."/>
            <person name="Dupont C.L."/>
        </authorList>
    </citation>
    <scope>NUCLEOTIDE SEQUENCE</scope>
    <source>
        <strain evidence="2">GL16</strain>
    </source>
</reference>
<sequence length="177" mass="20137">MSNGSLVFEQPIKLKKNTWKWWQTAKNIDDDEYTNPMSSEENNSLAPSSLVAQRSIHSRESEDMASTTSIKSKAWTFHLKEEGSPLSEEQEEEDTIPANNVEGNICHRNEQTPPSSVLFSVPSVTSSTIPVFNYNMDEPRRKSVDGFFFPGLRAKLGKWVSKEKPQVQQQQQQEDSE</sequence>
<dbReference type="Proteomes" id="UP000717996">
    <property type="component" value="Unassembled WGS sequence"/>
</dbReference>
<evidence type="ECO:0000313" key="3">
    <source>
        <dbReference type="Proteomes" id="UP000717996"/>
    </source>
</evidence>
<proteinExistence type="predicted"/>
<dbReference type="EMBL" id="JAANIT010000750">
    <property type="protein sequence ID" value="KAG1544769.1"/>
    <property type="molecule type" value="Genomic_DNA"/>
</dbReference>
<accession>A0A9P6YCE1</accession>